<dbReference type="GO" id="GO:0005524">
    <property type="term" value="F:ATP binding"/>
    <property type="evidence" value="ECO:0007669"/>
    <property type="project" value="UniProtKB-KW"/>
</dbReference>
<dbReference type="PROSITE" id="PS00211">
    <property type="entry name" value="ABC_TRANSPORTER_1"/>
    <property type="match status" value="1"/>
</dbReference>
<dbReference type="InterPro" id="IPR003439">
    <property type="entry name" value="ABC_transporter-like_ATP-bd"/>
</dbReference>
<evidence type="ECO:0000313" key="5">
    <source>
        <dbReference type="Proteomes" id="UP000240530"/>
    </source>
</evidence>
<dbReference type="InterPro" id="IPR017871">
    <property type="entry name" value="ABC_transporter-like_CS"/>
</dbReference>
<dbReference type="RefSeq" id="WP_107186292.1">
    <property type="nucleotide sequence ID" value="NZ_JAWQGC010000001.1"/>
</dbReference>
<keyword evidence="1" id="KW-0547">Nucleotide-binding</keyword>
<dbReference type="InterPro" id="IPR003593">
    <property type="entry name" value="AAA+_ATPase"/>
</dbReference>
<dbReference type="AlphaFoldDB" id="A0A2T3KPB6"/>
<dbReference type="Gene3D" id="3.40.50.300">
    <property type="entry name" value="P-loop containing nucleotide triphosphate hydrolases"/>
    <property type="match status" value="1"/>
</dbReference>
<comment type="caution">
    <text evidence="4">The sequence shown here is derived from an EMBL/GenBank/DDBJ whole genome shotgun (WGS) entry which is preliminary data.</text>
</comment>
<dbReference type="EMBL" id="PYNS01000047">
    <property type="protein sequence ID" value="PSV05744.1"/>
    <property type="molecule type" value="Genomic_DNA"/>
</dbReference>
<reference evidence="4 5" key="1">
    <citation type="submission" date="2018-03" db="EMBL/GenBank/DDBJ databases">
        <title>Whole genome sequencing of Histamine producing bacteria.</title>
        <authorList>
            <person name="Butler K."/>
        </authorList>
    </citation>
    <scope>NUCLEOTIDE SEQUENCE [LARGE SCALE GENOMIC DNA]</scope>
    <source>
        <strain evidence="4 5">Res.4.1</strain>
    </source>
</reference>
<feature type="domain" description="ABC transporter" evidence="3">
    <location>
        <begin position="8"/>
        <end position="215"/>
    </location>
</feature>
<gene>
    <name evidence="4" type="ORF">C0W93_21165</name>
</gene>
<protein>
    <submittedName>
        <fullName evidence="4">ABC transporter</fullName>
    </submittedName>
</protein>
<evidence type="ECO:0000313" key="4">
    <source>
        <dbReference type="EMBL" id="PSV05744.1"/>
    </source>
</evidence>
<dbReference type="PANTHER" id="PTHR43119">
    <property type="entry name" value="ABC TRANSPORT PROTEIN ATP-BINDING COMPONENT-RELATED"/>
    <property type="match status" value="1"/>
</dbReference>
<evidence type="ECO:0000259" key="3">
    <source>
        <dbReference type="PROSITE" id="PS50893"/>
    </source>
</evidence>
<dbReference type="InterPro" id="IPR027417">
    <property type="entry name" value="P-loop_NTPase"/>
</dbReference>
<keyword evidence="2" id="KW-0067">ATP-binding</keyword>
<dbReference type="Pfam" id="PF00005">
    <property type="entry name" value="ABC_tran"/>
    <property type="match status" value="1"/>
</dbReference>
<sequence length="220" mass="24172">MQSESSQDQIDTLVFNQLRSGFEAHSDSSLSTCIKQGQHLAISGVSGCGKSSLLQVIAGLKSPQSGTVIFNKQLIEVKALNFWRQNICYFPQQAVMGGECVRDVLHLPWRLRAITHLPVPSDKLCLSALSQAGITVLLDKSIDTLSGGEKQRVAIARGILMHRNVWLMDEPTSALDPAGRDRIIQLLSELSIICVSVSHDPVWLSKASQIHTMLLDKENM</sequence>
<name>A0A2T3KPB6_PHOLD</name>
<accession>A0A2T3KPB6</accession>
<evidence type="ECO:0000256" key="2">
    <source>
        <dbReference type="ARBA" id="ARBA00022840"/>
    </source>
</evidence>
<dbReference type="PANTHER" id="PTHR43119:SF1">
    <property type="entry name" value="ABC TRANSPORTER DOMAIN-CONTAINING PROTEIN"/>
    <property type="match status" value="1"/>
</dbReference>
<organism evidence="4 5">
    <name type="scientific">Photobacterium leiognathi subsp. mandapamensis</name>
    <name type="common">Photobacterium mandapamensis</name>
    <dbReference type="NCBI Taxonomy" id="48408"/>
    <lineage>
        <taxon>Bacteria</taxon>
        <taxon>Pseudomonadati</taxon>
        <taxon>Pseudomonadota</taxon>
        <taxon>Gammaproteobacteria</taxon>
        <taxon>Vibrionales</taxon>
        <taxon>Vibrionaceae</taxon>
        <taxon>Photobacterium</taxon>
    </lineage>
</organism>
<dbReference type="SMART" id="SM00382">
    <property type="entry name" value="AAA"/>
    <property type="match status" value="1"/>
</dbReference>
<dbReference type="SUPFAM" id="SSF52540">
    <property type="entry name" value="P-loop containing nucleoside triphosphate hydrolases"/>
    <property type="match status" value="1"/>
</dbReference>
<dbReference type="Proteomes" id="UP000240530">
    <property type="component" value="Unassembled WGS sequence"/>
</dbReference>
<evidence type="ECO:0000256" key="1">
    <source>
        <dbReference type="ARBA" id="ARBA00022741"/>
    </source>
</evidence>
<proteinExistence type="predicted"/>
<dbReference type="GO" id="GO:0016887">
    <property type="term" value="F:ATP hydrolysis activity"/>
    <property type="evidence" value="ECO:0007669"/>
    <property type="project" value="InterPro"/>
</dbReference>
<dbReference type="PROSITE" id="PS50893">
    <property type="entry name" value="ABC_TRANSPORTER_2"/>
    <property type="match status" value="1"/>
</dbReference>